<name>A0A7Y0K8Y4_9BACI</name>
<gene>
    <name evidence="1" type="ORF">HHU08_12905</name>
</gene>
<dbReference type="Proteomes" id="UP000588491">
    <property type="component" value="Unassembled WGS sequence"/>
</dbReference>
<dbReference type="EMBL" id="JABBPK010000001">
    <property type="protein sequence ID" value="NMO77890.1"/>
    <property type="molecule type" value="Genomic_DNA"/>
</dbReference>
<dbReference type="RefSeq" id="WP_169188625.1">
    <property type="nucleotide sequence ID" value="NZ_JABBPK010000001.1"/>
</dbReference>
<dbReference type="AlphaFoldDB" id="A0A7Y0K8Y4"/>
<organism evidence="1 2">
    <name type="scientific">Niallia alba</name>
    <dbReference type="NCBI Taxonomy" id="2729105"/>
    <lineage>
        <taxon>Bacteria</taxon>
        <taxon>Bacillati</taxon>
        <taxon>Bacillota</taxon>
        <taxon>Bacilli</taxon>
        <taxon>Bacillales</taxon>
        <taxon>Bacillaceae</taxon>
        <taxon>Niallia</taxon>
    </lineage>
</organism>
<keyword evidence="2" id="KW-1185">Reference proteome</keyword>
<evidence type="ECO:0000313" key="2">
    <source>
        <dbReference type="Proteomes" id="UP000588491"/>
    </source>
</evidence>
<proteinExistence type="predicted"/>
<evidence type="ECO:0000313" key="1">
    <source>
        <dbReference type="EMBL" id="NMO77890.1"/>
    </source>
</evidence>
<accession>A0A7Y0K8Y4</accession>
<protein>
    <submittedName>
        <fullName evidence="1">Uncharacterized protein</fullName>
    </submittedName>
</protein>
<comment type="caution">
    <text evidence="1">The sequence shown here is derived from an EMBL/GenBank/DDBJ whole genome shotgun (WGS) entry which is preliminary data.</text>
</comment>
<reference evidence="1 2" key="1">
    <citation type="submission" date="2020-04" db="EMBL/GenBank/DDBJ databases">
        <title>Bacillus sp. UniB3 isolated from commercial digestive syrup.</title>
        <authorList>
            <person name="Thorat V."/>
            <person name="Kirdat K."/>
            <person name="Tiwarekar B."/>
            <person name="Yadav A."/>
        </authorList>
    </citation>
    <scope>NUCLEOTIDE SEQUENCE [LARGE SCALE GENOMIC DNA]</scope>
    <source>
        <strain evidence="1 2">UniB3</strain>
    </source>
</reference>
<sequence length="224" mass="26683">MDRVREHVLHHLRQQQLIPPTHYQLERNIKSAIRQYEEHISHTIFMQLSEHSKTQLDAFIRTCSHTELLEENETILSFRELVSDPGRIGLDSLLQEIAKLRTVRNIQLPYDLFNGIPPKMIRSYRQRAVSEDIRELRRHPDSIRYTLLAAFFWCRGREITDNLVELIIQIVNRIGARAERKVEKEFLRDFRKGLLMSMKKRVKNRKRKLVCTCEILKSLLFSPN</sequence>